<name>A0ABD7CNM9_CLOBO</name>
<reference evidence="1 2" key="1">
    <citation type="journal article" date="2014" name="J. Infect. Dis.">
        <title>Molecular characterization of a novel botulinum neurotoxin type H gene.</title>
        <authorList>
            <person name="Dover N."/>
            <person name="Barash J.R."/>
            <person name="Hill K.K."/>
            <person name="Xie G."/>
            <person name="Arnon S.S."/>
        </authorList>
    </citation>
    <scope>NUCLEOTIDE SEQUENCE [LARGE SCALE GENOMIC DNA]</scope>
    <source>
        <strain evidence="1 2">IBCA10-7060</strain>
    </source>
</reference>
<evidence type="ECO:0000313" key="2">
    <source>
        <dbReference type="Proteomes" id="UP000663464"/>
    </source>
</evidence>
<organism evidence="1 2">
    <name type="scientific">Clostridium botulinum</name>
    <dbReference type="NCBI Taxonomy" id="1491"/>
    <lineage>
        <taxon>Bacteria</taxon>
        <taxon>Bacillati</taxon>
        <taxon>Bacillota</taxon>
        <taxon>Clostridia</taxon>
        <taxon>Eubacteriales</taxon>
        <taxon>Clostridiaceae</taxon>
        <taxon>Clostridium</taxon>
    </lineage>
</organism>
<dbReference type="EMBL" id="CP069280">
    <property type="protein sequence ID" value="QRI54909.1"/>
    <property type="molecule type" value="Genomic_DNA"/>
</dbReference>
<proteinExistence type="predicted"/>
<evidence type="ECO:0000313" key="1">
    <source>
        <dbReference type="EMBL" id="QRI54909.1"/>
    </source>
</evidence>
<dbReference type="RefSeq" id="WP_047403580.1">
    <property type="nucleotide sequence ID" value="NZ_CP069280.1"/>
</dbReference>
<protein>
    <submittedName>
        <fullName evidence="1">Uncharacterized protein</fullName>
    </submittedName>
</protein>
<accession>A0ABD7CNM9</accession>
<sequence>MFKDNTLMLHGIIGGSRIELEASNFKILKNTSISFGTTGYFSNYISVTNTHMLHFDSSSGVYNIYRMPLETSATGENFIYKNENCDLRGAVHVTGDMVFVAYKPKGGDNLQVDAHKSDGTFVKTYSTQKANRYWTFTGAAYDSLNKRYVLSFHANVAYSGDVEVLVITDGGIKMFDHIGTNENMPCITGETKIKSGEVFARTKDISSTECNIIRYDYVNNSVIAKTRLDSKGFFYYSTKFNKIVSLTSGNVMDNQFRYEMSVEPLPQLKDLYGTKYGYTLIQQGGCETDDIIFVNGVGQVLGYYLTTTKTTTGVRTILASTYSNIQSIISSDYPNRRGQVSPNGKYLVGSFTTCIVYRR</sequence>
<dbReference type="AlphaFoldDB" id="A0ABD7CNM9"/>
<gene>
    <name evidence="1" type="ORF">JQS73_07390</name>
</gene>
<dbReference type="Proteomes" id="UP000663464">
    <property type="component" value="Chromosome"/>
</dbReference>